<reference evidence="8 9" key="1">
    <citation type="journal article" date="2016" name="Int. J. Syst. Evol. Microbiol.">
        <title>Paraphotobacterium marinum gen. nov., sp. nov., a member of the family Vibrionaceae, isolated from surface seawater.</title>
        <authorList>
            <person name="Huang Z."/>
            <person name="Dong C."/>
            <person name="Shao Z."/>
        </authorList>
    </citation>
    <scope>NUCLEOTIDE SEQUENCE [LARGE SCALE GENOMIC DNA]</scope>
    <source>
        <strain evidence="8 9">NSCS20N07D</strain>
    </source>
</reference>
<dbReference type="PRINTS" id="PR01036">
    <property type="entry name" value="TCRTETB"/>
</dbReference>
<dbReference type="Pfam" id="PF07690">
    <property type="entry name" value="MFS_1"/>
    <property type="match status" value="1"/>
</dbReference>
<feature type="transmembrane region" description="Helical" evidence="6">
    <location>
        <begin position="12"/>
        <end position="34"/>
    </location>
</feature>
<evidence type="ECO:0000256" key="2">
    <source>
        <dbReference type="ARBA" id="ARBA00022448"/>
    </source>
</evidence>
<dbReference type="PANTHER" id="PTHR23501">
    <property type="entry name" value="MAJOR FACILITATOR SUPERFAMILY"/>
    <property type="match status" value="1"/>
</dbReference>
<feature type="transmembrane region" description="Helical" evidence="6">
    <location>
        <begin position="214"/>
        <end position="232"/>
    </location>
</feature>
<evidence type="ECO:0000259" key="7">
    <source>
        <dbReference type="PROSITE" id="PS50850"/>
    </source>
</evidence>
<dbReference type="Proteomes" id="UP000242175">
    <property type="component" value="Chromosome small"/>
</dbReference>
<keyword evidence="2" id="KW-0813">Transport</keyword>
<keyword evidence="5 6" id="KW-0472">Membrane</keyword>
<dbReference type="Gene3D" id="1.20.1720.10">
    <property type="entry name" value="Multidrug resistance protein D"/>
    <property type="match status" value="1"/>
</dbReference>
<evidence type="ECO:0000256" key="5">
    <source>
        <dbReference type="ARBA" id="ARBA00023136"/>
    </source>
</evidence>
<dbReference type="InterPro" id="IPR036259">
    <property type="entry name" value="MFS_trans_sf"/>
</dbReference>
<proteinExistence type="predicted"/>
<evidence type="ECO:0000256" key="3">
    <source>
        <dbReference type="ARBA" id="ARBA00022692"/>
    </source>
</evidence>
<keyword evidence="9" id="KW-1185">Reference proteome</keyword>
<feature type="transmembrane region" description="Helical" evidence="6">
    <location>
        <begin position="280"/>
        <end position="301"/>
    </location>
</feature>
<name>A0A220VFV3_9GAMM</name>
<feature type="transmembrane region" description="Helical" evidence="6">
    <location>
        <begin position="135"/>
        <end position="155"/>
    </location>
</feature>
<keyword evidence="3 6" id="KW-0812">Transmembrane</keyword>
<feature type="transmembrane region" description="Helical" evidence="6">
    <location>
        <begin position="369"/>
        <end position="391"/>
    </location>
</feature>
<dbReference type="AlphaFoldDB" id="A0A220VFV3"/>
<evidence type="ECO:0000256" key="4">
    <source>
        <dbReference type="ARBA" id="ARBA00022989"/>
    </source>
</evidence>
<gene>
    <name evidence="8" type="ORF">CF386_09530</name>
</gene>
<dbReference type="PROSITE" id="PS50850">
    <property type="entry name" value="MFS"/>
    <property type="match status" value="1"/>
</dbReference>
<feature type="domain" description="Major facilitator superfamily (MFS) profile" evidence="7">
    <location>
        <begin position="11"/>
        <end position="396"/>
    </location>
</feature>
<feature type="transmembrane region" description="Helical" evidence="6">
    <location>
        <begin position="344"/>
        <end position="363"/>
    </location>
</feature>
<dbReference type="PANTHER" id="PTHR23501:SF191">
    <property type="entry name" value="VACUOLAR BASIC AMINO ACID TRANSPORTER 4"/>
    <property type="match status" value="1"/>
</dbReference>
<dbReference type="OrthoDB" id="9814303at2"/>
<evidence type="ECO:0000313" key="8">
    <source>
        <dbReference type="EMBL" id="ASK79298.1"/>
    </source>
</evidence>
<dbReference type="InterPro" id="IPR020846">
    <property type="entry name" value="MFS_dom"/>
</dbReference>
<dbReference type="GO" id="GO:0012505">
    <property type="term" value="C:endomembrane system"/>
    <property type="evidence" value="ECO:0007669"/>
    <property type="project" value="UniProtKB-SubCell"/>
</dbReference>
<protein>
    <recommendedName>
        <fullName evidence="7">Major facilitator superfamily (MFS) profile domain-containing protein</fullName>
    </recommendedName>
</protein>
<evidence type="ECO:0000256" key="1">
    <source>
        <dbReference type="ARBA" id="ARBA00004127"/>
    </source>
</evidence>
<comment type="subcellular location">
    <subcellularLocation>
        <location evidence="1">Endomembrane system</location>
        <topology evidence="1">Multi-pass membrane protein</topology>
    </subcellularLocation>
</comment>
<dbReference type="InterPro" id="IPR011701">
    <property type="entry name" value="MFS"/>
</dbReference>
<feature type="transmembrane region" description="Helical" evidence="6">
    <location>
        <begin position="252"/>
        <end position="268"/>
    </location>
</feature>
<evidence type="ECO:0000313" key="9">
    <source>
        <dbReference type="Proteomes" id="UP000242175"/>
    </source>
</evidence>
<feature type="transmembrane region" description="Helical" evidence="6">
    <location>
        <begin position="307"/>
        <end position="324"/>
    </location>
</feature>
<dbReference type="RefSeq" id="WP_089074206.1">
    <property type="nucleotide sequence ID" value="NZ_CBCSAM010000002.1"/>
</dbReference>
<organism evidence="8 9">
    <name type="scientific">Paraphotobacterium marinum</name>
    <dbReference type="NCBI Taxonomy" id="1755811"/>
    <lineage>
        <taxon>Bacteria</taxon>
        <taxon>Pseudomonadati</taxon>
        <taxon>Pseudomonadota</taxon>
        <taxon>Gammaproteobacteria</taxon>
        <taxon>Vibrionales</taxon>
        <taxon>Vibrionaceae</taxon>
        <taxon>Paraphotobacterium</taxon>
    </lineage>
</organism>
<sequence length="398" mass="44290">MKTENNKNEISIIILILLISLASVGASIIMPSLPEVASSFFIPVNKVQFVITAFVFGYAISQILYGPISNSFGRKKAIIAGLSISTLGSLLCVISYNFEFLIIGRIIMAIGAGCGLNMTFTLINDCFRDSKARQITAYTSCAFAIVPGIALYIGGELTEHLNWRYCFVFQLIYNLVLLILIKTMPETLNKSSRLKFNLNNIFLQYKNVFQNSKIYLHILIAGMTTSIIYVIYSSSPIISSTNFHMSPISYSHHAIFITISYFIGNIITGKITKYLHHITLYVLGACIVTLGAFILIYFSAYKPTNPIMFFLATSIIFLGLPLIFTTTTSEIMTIAVDKSTTSSIFSFGFMLITFGSTILMSTLKYNLVITLPALIIVMVIIINTLIFWQYLKIKTLNG</sequence>
<dbReference type="KEGG" id="pmai:CF386_09530"/>
<feature type="transmembrane region" description="Helical" evidence="6">
    <location>
        <begin position="161"/>
        <end position="181"/>
    </location>
</feature>
<dbReference type="GO" id="GO:0022857">
    <property type="term" value="F:transmembrane transporter activity"/>
    <property type="evidence" value="ECO:0007669"/>
    <property type="project" value="InterPro"/>
</dbReference>
<evidence type="ECO:0000256" key="6">
    <source>
        <dbReference type="SAM" id="Phobius"/>
    </source>
</evidence>
<feature type="transmembrane region" description="Helical" evidence="6">
    <location>
        <begin position="46"/>
        <end position="65"/>
    </location>
</feature>
<dbReference type="EMBL" id="CP022356">
    <property type="protein sequence ID" value="ASK79298.1"/>
    <property type="molecule type" value="Genomic_DNA"/>
</dbReference>
<dbReference type="SUPFAM" id="SSF103473">
    <property type="entry name" value="MFS general substrate transporter"/>
    <property type="match status" value="1"/>
</dbReference>
<feature type="transmembrane region" description="Helical" evidence="6">
    <location>
        <begin position="77"/>
        <end position="96"/>
    </location>
</feature>
<accession>A0A220VFV3</accession>
<dbReference type="GO" id="GO:0005886">
    <property type="term" value="C:plasma membrane"/>
    <property type="evidence" value="ECO:0007669"/>
    <property type="project" value="TreeGrafter"/>
</dbReference>
<feature type="transmembrane region" description="Helical" evidence="6">
    <location>
        <begin position="102"/>
        <end position="123"/>
    </location>
</feature>
<keyword evidence="4 6" id="KW-1133">Transmembrane helix</keyword>